<proteinExistence type="predicted"/>
<keyword evidence="3" id="KW-0106">Calcium</keyword>
<evidence type="ECO:0000259" key="5">
    <source>
        <dbReference type="PROSITE" id="PS50222"/>
    </source>
</evidence>
<evidence type="ECO:0000256" key="2">
    <source>
        <dbReference type="ARBA" id="ARBA00022737"/>
    </source>
</evidence>
<sequence length="178" mass="19751">METNKSAEKTDMEKVFGRFDVNGDGKISSEDLHSVFRSLGSAVSRGEVSKMMERMNADLEGLVNLKTFSDFQAIGGEDVIGRLKDLREAFKMFDQDANELISAEELHKLMSSLGENYSVSDCEKMIRFFDSNGDGSVSFREFKEMMKGGFKASTPRPIEEKGAEEKSGKGKGTESDNN</sequence>
<dbReference type="EMBL" id="JAUJYN010000009">
    <property type="protein sequence ID" value="KAK1264025.1"/>
    <property type="molecule type" value="Genomic_DNA"/>
</dbReference>
<name>A0AAV9AJ56_ACOGR</name>
<dbReference type="InterPro" id="IPR039647">
    <property type="entry name" value="EF_hand_pair_protein_CML-like"/>
</dbReference>
<reference evidence="6" key="1">
    <citation type="journal article" date="2023" name="Nat. Commun.">
        <title>Diploid and tetraploid genomes of Acorus and the evolution of monocots.</title>
        <authorList>
            <person name="Ma L."/>
            <person name="Liu K.W."/>
            <person name="Li Z."/>
            <person name="Hsiao Y.Y."/>
            <person name="Qi Y."/>
            <person name="Fu T."/>
            <person name="Tang G.D."/>
            <person name="Zhang D."/>
            <person name="Sun W.H."/>
            <person name="Liu D.K."/>
            <person name="Li Y."/>
            <person name="Chen G.Z."/>
            <person name="Liu X.D."/>
            <person name="Liao X.Y."/>
            <person name="Jiang Y.T."/>
            <person name="Yu X."/>
            <person name="Hao Y."/>
            <person name="Huang J."/>
            <person name="Zhao X.W."/>
            <person name="Ke S."/>
            <person name="Chen Y.Y."/>
            <person name="Wu W.L."/>
            <person name="Hsu J.L."/>
            <person name="Lin Y.F."/>
            <person name="Huang M.D."/>
            <person name="Li C.Y."/>
            <person name="Huang L."/>
            <person name="Wang Z.W."/>
            <person name="Zhao X."/>
            <person name="Zhong W.Y."/>
            <person name="Peng D.H."/>
            <person name="Ahmad S."/>
            <person name="Lan S."/>
            <person name="Zhang J.S."/>
            <person name="Tsai W.C."/>
            <person name="Van de Peer Y."/>
            <person name="Liu Z.J."/>
        </authorList>
    </citation>
    <scope>NUCLEOTIDE SEQUENCE</scope>
    <source>
        <strain evidence="6">SCP</strain>
    </source>
</reference>
<reference evidence="6" key="2">
    <citation type="submission" date="2023-06" db="EMBL/GenBank/DDBJ databases">
        <authorList>
            <person name="Ma L."/>
            <person name="Liu K.-W."/>
            <person name="Li Z."/>
            <person name="Hsiao Y.-Y."/>
            <person name="Qi Y."/>
            <person name="Fu T."/>
            <person name="Tang G."/>
            <person name="Zhang D."/>
            <person name="Sun W.-H."/>
            <person name="Liu D.-K."/>
            <person name="Li Y."/>
            <person name="Chen G.-Z."/>
            <person name="Liu X.-D."/>
            <person name="Liao X.-Y."/>
            <person name="Jiang Y.-T."/>
            <person name="Yu X."/>
            <person name="Hao Y."/>
            <person name="Huang J."/>
            <person name="Zhao X.-W."/>
            <person name="Ke S."/>
            <person name="Chen Y.-Y."/>
            <person name="Wu W.-L."/>
            <person name="Hsu J.-L."/>
            <person name="Lin Y.-F."/>
            <person name="Huang M.-D."/>
            <person name="Li C.-Y."/>
            <person name="Huang L."/>
            <person name="Wang Z.-W."/>
            <person name="Zhao X."/>
            <person name="Zhong W.-Y."/>
            <person name="Peng D.-H."/>
            <person name="Ahmad S."/>
            <person name="Lan S."/>
            <person name="Zhang J.-S."/>
            <person name="Tsai W.-C."/>
            <person name="Van De Peer Y."/>
            <person name="Liu Z.-J."/>
        </authorList>
    </citation>
    <scope>NUCLEOTIDE SEQUENCE</scope>
    <source>
        <strain evidence="6">SCP</strain>
        <tissue evidence="6">Leaves</tissue>
    </source>
</reference>
<dbReference type="PROSITE" id="PS50222">
    <property type="entry name" value="EF_HAND_2"/>
    <property type="match status" value="3"/>
</dbReference>
<dbReference type="SUPFAM" id="SSF47473">
    <property type="entry name" value="EF-hand"/>
    <property type="match status" value="1"/>
</dbReference>
<dbReference type="InterPro" id="IPR011992">
    <property type="entry name" value="EF-hand-dom_pair"/>
</dbReference>
<dbReference type="GO" id="GO:0005509">
    <property type="term" value="F:calcium ion binding"/>
    <property type="evidence" value="ECO:0007669"/>
    <property type="project" value="InterPro"/>
</dbReference>
<evidence type="ECO:0000256" key="1">
    <source>
        <dbReference type="ARBA" id="ARBA00022723"/>
    </source>
</evidence>
<feature type="domain" description="EF-hand" evidence="5">
    <location>
        <begin position="7"/>
        <end position="42"/>
    </location>
</feature>
<comment type="caution">
    <text evidence="6">The sequence shown here is derived from an EMBL/GenBank/DDBJ whole genome shotgun (WGS) entry which is preliminary data.</text>
</comment>
<gene>
    <name evidence="6" type="ORF">QJS04_geneDACA018658</name>
</gene>
<dbReference type="Pfam" id="PF13499">
    <property type="entry name" value="EF-hand_7"/>
    <property type="match status" value="2"/>
</dbReference>
<feature type="domain" description="EF-hand" evidence="5">
    <location>
        <begin position="117"/>
        <end position="152"/>
    </location>
</feature>
<keyword evidence="1" id="KW-0479">Metal-binding</keyword>
<feature type="compositionally biased region" description="Basic and acidic residues" evidence="4">
    <location>
        <begin position="157"/>
        <end position="178"/>
    </location>
</feature>
<evidence type="ECO:0000313" key="7">
    <source>
        <dbReference type="Proteomes" id="UP001179952"/>
    </source>
</evidence>
<dbReference type="SMART" id="SM00054">
    <property type="entry name" value="EFh"/>
    <property type="match status" value="3"/>
</dbReference>
<evidence type="ECO:0000256" key="4">
    <source>
        <dbReference type="SAM" id="MobiDB-lite"/>
    </source>
</evidence>
<dbReference type="PROSITE" id="PS00018">
    <property type="entry name" value="EF_HAND_1"/>
    <property type="match status" value="2"/>
</dbReference>
<dbReference type="AlphaFoldDB" id="A0AAV9AJ56"/>
<dbReference type="FunFam" id="1.10.238.10:FF:000001">
    <property type="entry name" value="Calmodulin 1"/>
    <property type="match status" value="1"/>
</dbReference>
<keyword evidence="2" id="KW-0677">Repeat</keyword>
<dbReference type="InterPro" id="IPR002048">
    <property type="entry name" value="EF_hand_dom"/>
</dbReference>
<dbReference type="Gene3D" id="1.10.238.10">
    <property type="entry name" value="EF-hand"/>
    <property type="match status" value="2"/>
</dbReference>
<protein>
    <submittedName>
        <fullName evidence="6">Calcium-binding protein CML18</fullName>
    </submittedName>
</protein>
<feature type="domain" description="EF-hand" evidence="5">
    <location>
        <begin position="81"/>
        <end position="116"/>
    </location>
</feature>
<accession>A0AAV9AJ56</accession>
<dbReference type="Proteomes" id="UP001179952">
    <property type="component" value="Unassembled WGS sequence"/>
</dbReference>
<organism evidence="6 7">
    <name type="scientific">Acorus gramineus</name>
    <name type="common">Dwarf sweet flag</name>
    <dbReference type="NCBI Taxonomy" id="55184"/>
    <lineage>
        <taxon>Eukaryota</taxon>
        <taxon>Viridiplantae</taxon>
        <taxon>Streptophyta</taxon>
        <taxon>Embryophyta</taxon>
        <taxon>Tracheophyta</taxon>
        <taxon>Spermatophyta</taxon>
        <taxon>Magnoliopsida</taxon>
        <taxon>Liliopsida</taxon>
        <taxon>Acoraceae</taxon>
        <taxon>Acorus</taxon>
    </lineage>
</organism>
<feature type="region of interest" description="Disordered" evidence="4">
    <location>
        <begin position="148"/>
        <end position="178"/>
    </location>
</feature>
<dbReference type="CDD" id="cd00051">
    <property type="entry name" value="EFh"/>
    <property type="match status" value="1"/>
</dbReference>
<dbReference type="InterPro" id="IPR018247">
    <property type="entry name" value="EF_Hand_1_Ca_BS"/>
</dbReference>
<keyword evidence="7" id="KW-1185">Reference proteome</keyword>
<dbReference type="PANTHER" id="PTHR10891">
    <property type="entry name" value="EF-HAND CALCIUM-BINDING DOMAIN CONTAINING PROTEIN"/>
    <property type="match status" value="1"/>
</dbReference>
<evidence type="ECO:0000313" key="6">
    <source>
        <dbReference type="EMBL" id="KAK1264025.1"/>
    </source>
</evidence>
<evidence type="ECO:0000256" key="3">
    <source>
        <dbReference type="ARBA" id="ARBA00022837"/>
    </source>
</evidence>